<dbReference type="Pfam" id="PF07529">
    <property type="entry name" value="HSA"/>
    <property type="match status" value="1"/>
</dbReference>
<feature type="compositionally biased region" description="Polar residues" evidence="2">
    <location>
        <begin position="155"/>
        <end position="169"/>
    </location>
</feature>
<dbReference type="PANTHER" id="PTHR46774:SF3">
    <property type="entry name" value="CHROMATIN MODIFICATION-RELATED PROTEIN EAF1 A-RELATED"/>
    <property type="match status" value="1"/>
</dbReference>
<feature type="compositionally biased region" description="Polar residues" evidence="2">
    <location>
        <begin position="1262"/>
        <end position="1272"/>
    </location>
</feature>
<protein>
    <recommendedName>
        <fullName evidence="7">Chromatin modification-related protein EAF1 B-like</fullName>
    </recommendedName>
</protein>
<evidence type="ECO:0000259" key="3">
    <source>
        <dbReference type="PROSITE" id="PS50090"/>
    </source>
</evidence>
<feature type="compositionally biased region" description="Polar residues" evidence="2">
    <location>
        <begin position="898"/>
        <end position="921"/>
    </location>
</feature>
<feature type="compositionally biased region" description="Low complexity" evidence="2">
    <location>
        <begin position="1710"/>
        <end position="1731"/>
    </location>
</feature>
<feature type="compositionally biased region" description="Low complexity" evidence="2">
    <location>
        <begin position="1360"/>
        <end position="1374"/>
    </location>
</feature>
<dbReference type="PANTHER" id="PTHR46774">
    <property type="entry name" value="CHROMATIN MODIFICATION-RELATED PROTEIN EAF1 A-RELATED"/>
    <property type="match status" value="1"/>
</dbReference>
<feature type="compositionally biased region" description="Polar residues" evidence="2">
    <location>
        <begin position="1493"/>
        <end position="1541"/>
    </location>
</feature>
<dbReference type="Proteomes" id="UP001497516">
    <property type="component" value="Chromosome 10"/>
</dbReference>
<feature type="region of interest" description="Disordered" evidence="2">
    <location>
        <begin position="1410"/>
        <end position="1443"/>
    </location>
</feature>
<feature type="compositionally biased region" description="Polar residues" evidence="2">
    <location>
        <begin position="1757"/>
        <end position="1770"/>
    </location>
</feature>
<feature type="region of interest" description="Disordered" evidence="2">
    <location>
        <begin position="1625"/>
        <end position="1770"/>
    </location>
</feature>
<evidence type="ECO:0000313" key="6">
    <source>
        <dbReference type="Proteomes" id="UP001497516"/>
    </source>
</evidence>
<feature type="region of interest" description="Disordered" evidence="2">
    <location>
        <begin position="1255"/>
        <end position="1303"/>
    </location>
</feature>
<dbReference type="InterPro" id="IPR014012">
    <property type="entry name" value="HSA_dom"/>
</dbReference>
<feature type="compositionally biased region" description="Polar residues" evidence="2">
    <location>
        <begin position="1822"/>
        <end position="1840"/>
    </location>
</feature>
<dbReference type="Pfam" id="PF13921">
    <property type="entry name" value="Myb_DNA-bind_6"/>
    <property type="match status" value="1"/>
</dbReference>
<dbReference type="PROSITE" id="PS51204">
    <property type="entry name" value="HSA"/>
    <property type="match status" value="1"/>
</dbReference>
<dbReference type="InterPro" id="IPR001005">
    <property type="entry name" value="SANT/Myb"/>
</dbReference>
<feature type="compositionally biased region" description="Polar residues" evidence="2">
    <location>
        <begin position="1385"/>
        <end position="1396"/>
    </location>
</feature>
<proteinExistence type="predicted"/>
<dbReference type="SMART" id="SM00573">
    <property type="entry name" value="HSA"/>
    <property type="match status" value="1"/>
</dbReference>
<feature type="region of interest" description="Disordered" evidence="2">
    <location>
        <begin position="108"/>
        <end position="302"/>
    </location>
</feature>
<feature type="compositionally biased region" description="Low complexity" evidence="2">
    <location>
        <begin position="1273"/>
        <end position="1291"/>
    </location>
</feature>
<gene>
    <name evidence="5" type="ORF">LTRI10_LOCUS9000</name>
</gene>
<evidence type="ECO:0000256" key="2">
    <source>
        <dbReference type="SAM" id="MobiDB-lite"/>
    </source>
</evidence>
<evidence type="ECO:0008006" key="7">
    <source>
        <dbReference type="Google" id="ProtNLM"/>
    </source>
</evidence>
<evidence type="ECO:0000256" key="1">
    <source>
        <dbReference type="ARBA" id="ARBA00022853"/>
    </source>
</evidence>
<reference evidence="5 6" key="1">
    <citation type="submission" date="2024-04" db="EMBL/GenBank/DDBJ databases">
        <authorList>
            <person name="Fracassetti M."/>
        </authorList>
    </citation>
    <scope>NUCLEOTIDE SEQUENCE [LARGE SCALE GENOMIC DNA]</scope>
</reference>
<feature type="compositionally biased region" description="Low complexity" evidence="2">
    <location>
        <begin position="1410"/>
        <end position="1426"/>
    </location>
</feature>
<feature type="compositionally biased region" description="Polar residues" evidence="2">
    <location>
        <begin position="227"/>
        <end position="238"/>
    </location>
</feature>
<name>A0AAV2CYK6_9ROSI</name>
<feature type="compositionally biased region" description="Basic and acidic residues" evidence="2">
    <location>
        <begin position="272"/>
        <end position="291"/>
    </location>
</feature>
<organism evidence="5 6">
    <name type="scientific">Linum trigynum</name>
    <dbReference type="NCBI Taxonomy" id="586398"/>
    <lineage>
        <taxon>Eukaryota</taxon>
        <taxon>Viridiplantae</taxon>
        <taxon>Streptophyta</taxon>
        <taxon>Embryophyta</taxon>
        <taxon>Tracheophyta</taxon>
        <taxon>Spermatophyta</taxon>
        <taxon>Magnoliopsida</taxon>
        <taxon>eudicotyledons</taxon>
        <taxon>Gunneridae</taxon>
        <taxon>Pentapetalae</taxon>
        <taxon>rosids</taxon>
        <taxon>fabids</taxon>
        <taxon>Malpighiales</taxon>
        <taxon>Linaceae</taxon>
        <taxon>Linum</taxon>
    </lineage>
</organism>
<feature type="compositionally biased region" description="Low complexity" evidence="2">
    <location>
        <begin position="518"/>
        <end position="529"/>
    </location>
</feature>
<keyword evidence="6" id="KW-1185">Reference proteome</keyword>
<feature type="compositionally biased region" description="Polar residues" evidence="2">
    <location>
        <begin position="1133"/>
        <end position="1142"/>
    </location>
</feature>
<dbReference type="PROSITE" id="PS50090">
    <property type="entry name" value="MYB_LIKE"/>
    <property type="match status" value="1"/>
</dbReference>
<feature type="compositionally biased region" description="Low complexity" evidence="2">
    <location>
        <begin position="1547"/>
        <end position="1574"/>
    </location>
</feature>
<dbReference type="EMBL" id="OZ034814">
    <property type="protein sequence ID" value="CAL1361633.1"/>
    <property type="molecule type" value="Genomic_DNA"/>
</dbReference>
<dbReference type="GO" id="GO:0006325">
    <property type="term" value="P:chromatin organization"/>
    <property type="evidence" value="ECO:0007669"/>
    <property type="project" value="UniProtKB-KW"/>
</dbReference>
<sequence>MHGCDSRSDFLVNAEVDSMGGVVDGGVGIGIKTSPRRAAIEKAQAELRQEYDVREERRRELEFLEKGGNPLDFKFGNATSFSVQSTSFTDHQAEHVVTSKAKGSFALTASPHGDSVESSGRPGPTAVCEPNSADNFDGQNDLLGGERNRRHLSRRNSVAPSQQSSQMEGAQNAKESEDSAIVRPYARRNRSRPNRDGGRSSSGDVVQSSGVHGSSFPRGSRNLKFISESNNQKDNTVPSDCKPKPTTSNGEMIPQMAEVLALQATDAPKSSPVDKLDARESNIMKDKEKDQPVGGDTQKQPTDDTIRIRDENVGNEQVVSVGLESSPRVVVDRSEVEAGSTLLNDFSAQKENDNVRQYDVATKVIKGLDSDSSCTPSSLSVDVNKGSSLCINRREEDSNKVILKQAAEIEGTQNSAAAETGKERDVSVAIENYASGDAGINSTSENASANGVAAKIEDTEKSTGPQSEAKCTPSLEETHQNEIAAPVSIENAVTSLDNELIPGRVNASHCAMENPSDLSLQQEQLKSQLPENSSAAAAEPHSCSDIKIDRAREDSILEEARSIEAKRKRIAELSLGVAQVESRKKSHWDFVLEEMRWLANDFAQERLWKMTAAAQICRRVALTSRLRVEEQNQCLKLKKVSYILAKAVTQFWQSAELLLCSDKSHGPTTDIDENKPAAGKDACKDFEQQSPRKNDVKGYAVRFLKFNSSPVPAIQAEQPATPDLVSDAGVMEVSWDDHLTEESLFYAVPSGAMDSYRSSIESHLVQFEKTGSSMQEEGDTSMVDAGADFGYPENGYDEDEGETSTYYLHGAFESSRPRKHDQKKRKHSLKSFPARSYEVGTDVPYGTVGSQNTLMGKRPASNLGPIPPKRMRTASRQRVISPFSTGVPAGPSAPAKTDASSGDTSSFQDDQSTLHGGSQIQKGMEVDSVGEFEKHLSYDCSDIMTKPKKKKKARHLGSAYEQSWQHDSTTLVEQREHQKRRLENHHFDSNGNSGLYGQHTWKKPKMLKQSLDAFDNVAPSTGSIPSPAASQMSNMPNTNRFMRLINGRDRGRKPKSLKVSAGQPGSGSPWSLFEDQALVVLVHDMGPNWEFVSDAINSTLHFKCIFRAPKECKERHKVLMDKGAGDGADSAEDSGTSQSYPSTLPGIPKGSARQLFQRLQGPMEEDTLKSHFEKIIIIGKKLHYRSQNDTQDPKQIPVHNSHVIALSQVCPNNLNGSILTPIELCDMNPSSPDILGYQGSHAGVLPMPSQGVVGSTLPASGVNPSVQGSSGIALSNSTSSPSPSGSLPASARDGRFSGPRTSLHAHEHPRMQHYNQMLSGRNVQQSNLSVSGPRPGGNGMGMMPGLNRNMPLSRPGFQGSPSPVSNSSNMLSSSAGGIPGGVNMHSGTGSGQANSLTRPREQLHLMRTYSSGHPQPQHQMSPQQSHVLGNPRLPGPNHATPSPQQAYAIRVAKERQMQQRFLQQQQQQPFTASGTLMPHVQPQQLPMSLPMQNTPQIPPQTSAQQVPLTQSSPMSVQQQKVNLTTHHGVNRNPQVVTSNQTGKQRQRQQQQQFQQPGRGHPQQRPHQQSQSSQQKHVKGVGRGNMIVHQNLPADHSQMNGVSMATGNKGAEKGDQIMQHLMQSGQGLYSGSGLAPPQPSSKAQSSSKAGVSPQSLNHLQPQQKQFPGSLQHSSKQLHQMPPSHSDSSCQGQVPSAGHAQTGSHQAATSPVSSLNQQQHQKQQVNQSQSTVQRMLQQNRQKNSGSPTKSLTDKHDQPLPNTVPQMGMSATPSMPVVSNDSANVVLVGTSGVPAPWKVSEPASQVGSIGSPPLQKIAASEPVASASQGLGRQVSGGLSQQGQDPAAKWQQQPQPQFQQSTAPPTPSQQILQPQEQPLAQQEQHSPQLQQPPAQQQSEHQSHLQTAQGGLYSRPTNAKLE</sequence>
<evidence type="ECO:0000313" key="5">
    <source>
        <dbReference type="EMBL" id="CAL1361633.1"/>
    </source>
</evidence>
<evidence type="ECO:0000259" key="4">
    <source>
        <dbReference type="PROSITE" id="PS51204"/>
    </source>
</evidence>
<feature type="compositionally biased region" description="Low complexity" evidence="2">
    <location>
        <begin position="1625"/>
        <end position="1648"/>
    </location>
</feature>
<dbReference type="InterPro" id="IPR044798">
    <property type="entry name" value="EAF1A/B"/>
</dbReference>
<feature type="domain" description="Myb-like" evidence="3">
    <location>
        <begin position="1068"/>
        <end position="1120"/>
    </location>
</feature>
<feature type="region of interest" description="Disordered" evidence="2">
    <location>
        <begin position="848"/>
        <end position="921"/>
    </location>
</feature>
<feature type="compositionally biased region" description="Polar residues" evidence="2">
    <location>
        <begin position="1732"/>
        <end position="1748"/>
    </location>
</feature>
<feature type="region of interest" description="Disordered" evidence="2">
    <location>
        <begin position="518"/>
        <end position="544"/>
    </location>
</feature>
<keyword evidence="1" id="KW-0156">Chromatin regulator</keyword>
<feature type="region of interest" description="Disordered" evidence="2">
    <location>
        <begin position="1485"/>
        <end position="1578"/>
    </location>
</feature>
<feature type="region of interest" description="Disordered" evidence="2">
    <location>
        <begin position="1123"/>
        <end position="1148"/>
    </location>
</feature>
<accession>A0AAV2CYK6</accession>
<feature type="domain" description="HSA" evidence="4">
    <location>
        <begin position="575"/>
        <end position="649"/>
    </location>
</feature>
<feature type="region of interest" description="Disordered" evidence="2">
    <location>
        <begin position="813"/>
        <end position="833"/>
    </location>
</feature>
<dbReference type="GO" id="GO:0035267">
    <property type="term" value="C:NuA4 histone acetyltransferase complex"/>
    <property type="evidence" value="ECO:0007669"/>
    <property type="project" value="InterPro"/>
</dbReference>
<feature type="compositionally biased region" description="Basic residues" evidence="2">
    <location>
        <begin position="817"/>
        <end position="829"/>
    </location>
</feature>
<feature type="compositionally biased region" description="Low complexity" evidence="2">
    <location>
        <begin position="199"/>
        <end position="215"/>
    </location>
</feature>
<feature type="region of interest" description="Disordered" evidence="2">
    <location>
        <begin position="1326"/>
        <end position="1396"/>
    </location>
</feature>
<feature type="compositionally biased region" description="Low complexity" evidence="2">
    <location>
        <begin position="1847"/>
        <end position="1895"/>
    </location>
</feature>
<feature type="region of interest" description="Disordered" evidence="2">
    <location>
        <begin position="1815"/>
        <end position="1917"/>
    </location>
</feature>
<feature type="compositionally biased region" description="Polar residues" evidence="2">
    <location>
        <begin position="1651"/>
        <end position="1709"/>
    </location>
</feature>